<sequence length="183" mass="20197">MPRTCEICGTNLIPYPLSTGPKCGDAAYFNFHCNISTGQVSFQAPGGTFKVTRINPETQKFVIQTKVGENCEGGNSRAEFLHLDQSSPFHVTGWCNADPLAGTNEVEILWEPSPELTCSSSADCKGWPNSSCNETRDGKKRCLCDRNFQWDSASLSCSKGETTIYLKHTVFCFSCSERKKSIE</sequence>
<keyword evidence="2" id="KW-1185">Reference proteome</keyword>
<evidence type="ECO:0000313" key="1">
    <source>
        <dbReference type="EMBL" id="ESR60672.1"/>
    </source>
</evidence>
<dbReference type="InParanoid" id="V4U461"/>
<dbReference type="Gramene" id="ESR60672">
    <property type="protein sequence ID" value="ESR60672"/>
    <property type="gene ID" value="CICLE_v10018413mg"/>
</dbReference>
<protein>
    <recommendedName>
        <fullName evidence="3">Wall-associated receptor kinase galacturonan-binding domain-containing protein</fullName>
    </recommendedName>
</protein>
<dbReference type="STRING" id="85681.V4U461"/>
<organism evidence="1 2">
    <name type="scientific">Citrus clementina</name>
    <name type="common">Clementine</name>
    <name type="synonym">Citrus deliciosa x Citrus sinensis</name>
    <dbReference type="NCBI Taxonomy" id="85681"/>
    <lineage>
        <taxon>Eukaryota</taxon>
        <taxon>Viridiplantae</taxon>
        <taxon>Streptophyta</taxon>
        <taxon>Embryophyta</taxon>
        <taxon>Tracheophyta</taxon>
        <taxon>Spermatophyta</taxon>
        <taxon>Magnoliopsida</taxon>
        <taxon>eudicotyledons</taxon>
        <taxon>Gunneridae</taxon>
        <taxon>Pentapetalae</taxon>
        <taxon>rosids</taxon>
        <taxon>malvids</taxon>
        <taxon>Sapindales</taxon>
        <taxon>Rutaceae</taxon>
        <taxon>Aurantioideae</taxon>
        <taxon>Citrus</taxon>
    </lineage>
</organism>
<reference evidence="1 2" key="1">
    <citation type="submission" date="2013-10" db="EMBL/GenBank/DDBJ databases">
        <authorList>
            <consortium name="International Citrus Genome Consortium"/>
            <person name="Jenkins J."/>
            <person name="Schmutz J."/>
            <person name="Prochnik S."/>
            <person name="Rokhsar D."/>
            <person name="Gmitter F."/>
            <person name="Ollitrault P."/>
            <person name="Machado M."/>
            <person name="Talon M."/>
            <person name="Wincker P."/>
            <person name="Jaillon O."/>
            <person name="Morgante M."/>
        </authorList>
    </citation>
    <scope>NUCLEOTIDE SEQUENCE</scope>
    <source>
        <strain evidence="2">cv. Clemenules</strain>
    </source>
</reference>
<name>V4U461_CITCL</name>
<proteinExistence type="predicted"/>
<gene>
    <name evidence="1" type="ORF">CICLE_v10018413mg</name>
</gene>
<dbReference type="eggNOG" id="ENOG502QTV8">
    <property type="taxonomic scope" value="Eukaryota"/>
</dbReference>
<evidence type="ECO:0000313" key="2">
    <source>
        <dbReference type="Proteomes" id="UP000030687"/>
    </source>
</evidence>
<dbReference type="KEGG" id="cic:CICLE_v10018413mg"/>
<evidence type="ECO:0008006" key="3">
    <source>
        <dbReference type="Google" id="ProtNLM"/>
    </source>
</evidence>
<dbReference type="Proteomes" id="UP000030687">
    <property type="component" value="Unassembled WGS sequence"/>
</dbReference>
<dbReference type="OMA" id="ICISFAE"/>
<dbReference type="EMBL" id="KI536312">
    <property type="protein sequence ID" value="ESR60672.1"/>
    <property type="molecule type" value="Genomic_DNA"/>
</dbReference>
<dbReference type="AlphaFoldDB" id="V4U461"/>
<accession>V4U461</accession>